<dbReference type="Pfam" id="PF01730">
    <property type="entry name" value="UreF"/>
    <property type="match status" value="1"/>
</dbReference>
<organism evidence="4 5">
    <name type="scientific">Granulicella cerasi</name>
    <dbReference type="NCBI Taxonomy" id="741063"/>
    <lineage>
        <taxon>Bacteria</taxon>
        <taxon>Pseudomonadati</taxon>
        <taxon>Acidobacteriota</taxon>
        <taxon>Terriglobia</taxon>
        <taxon>Terriglobales</taxon>
        <taxon>Acidobacteriaceae</taxon>
        <taxon>Granulicella</taxon>
    </lineage>
</organism>
<gene>
    <name evidence="3" type="primary">ureF</name>
    <name evidence="4" type="ORF">ACFQBQ_13005</name>
</gene>
<evidence type="ECO:0000256" key="1">
    <source>
        <dbReference type="ARBA" id="ARBA00022988"/>
    </source>
</evidence>
<sequence length="230" mass="24602">MAELSMGQAPGVDRSMMAWLQLLQLSDSALPIGALSHSFGVESLVAEGGLDTADLPRFYAEWLAGAGHADAVLCAMAHAVDSPGAWQQLNAMASAMRPARESRDASTRLGRRFLGLAAQLENDERLRYPGDGHLAAAFGLVAAVLGIGAAEAAGAYLHQTLFGSVSACQRLLPLGQTVAMQLLWSMKPRMMAVIEQACAAPQWETLWNLQPALEVASMRHPQLHTRLFIS</sequence>
<keyword evidence="5" id="KW-1185">Reference proteome</keyword>
<keyword evidence="3" id="KW-0963">Cytoplasm</keyword>
<keyword evidence="2 3" id="KW-0143">Chaperone</keyword>
<dbReference type="Gene3D" id="1.10.4190.10">
    <property type="entry name" value="Urease accessory protein UreF"/>
    <property type="match status" value="1"/>
</dbReference>
<protein>
    <recommendedName>
        <fullName evidence="3">Urease accessory protein UreF</fullName>
    </recommendedName>
</protein>
<accession>A0ABW1ZBU9</accession>
<keyword evidence="1 3" id="KW-0996">Nickel insertion</keyword>
<comment type="function">
    <text evidence="3">Required for maturation of urease via the functional incorporation of the urease nickel metallocenter.</text>
</comment>
<dbReference type="HAMAP" id="MF_01385">
    <property type="entry name" value="UreF"/>
    <property type="match status" value="1"/>
</dbReference>
<evidence type="ECO:0000256" key="2">
    <source>
        <dbReference type="ARBA" id="ARBA00023186"/>
    </source>
</evidence>
<dbReference type="PANTHER" id="PTHR33620:SF1">
    <property type="entry name" value="UREASE ACCESSORY PROTEIN F"/>
    <property type="match status" value="1"/>
</dbReference>
<comment type="caution">
    <text evidence="4">The sequence shown here is derived from an EMBL/GenBank/DDBJ whole genome shotgun (WGS) entry which is preliminary data.</text>
</comment>
<dbReference type="RefSeq" id="WP_263370152.1">
    <property type="nucleotide sequence ID" value="NZ_JAGSYD010000001.1"/>
</dbReference>
<dbReference type="Proteomes" id="UP001596391">
    <property type="component" value="Unassembled WGS sequence"/>
</dbReference>
<dbReference type="InterPro" id="IPR002639">
    <property type="entry name" value="UreF"/>
</dbReference>
<dbReference type="EMBL" id="JBHSWI010000001">
    <property type="protein sequence ID" value="MFC6646488.1"/>
    <property type="molecule type" value="Genomic_DNA"/>
</dbReference>
<evidence type="ECO:0000313" key="4">
    <source>
        <dbReference type="EMBL" id="MFC6646488.1"/>
    </source>
</evidence>
<comment type="subcellular location">
    <subcellularLocation>
        <location evidence="3">Cytoplasm</location>
    </subcellularLocation>
</comment>
<comment type="similarity">
    <text evidence="3">Belongs to the UreF family.</text>
</comment>
<dbReference type="PIRSF" id="PIRSF009467">
    <property type="entry name" value="Ureas_acces_UreF"/>
    <property type="match status" value="1"/>
</dbReference>
<dbReference type="PANTHER" id="PTHR33620">
    <property type="entry name" value="UREASE ACCESSORY PROTEIN F"/>
    <property type="match status" value="1"/>
</dbReference>
<evidence type="ECO:0000256" key="3">
    <source>
        <dbReference type="HAMAP-Rule" id="MF_01385"/>
    </source>
</evidence>
<proteinExistence type="inferred from homology"/>
<reference evidence="5" key="1">
    <citation type="journal article" date="2019" name="Int. J. Syst. Evol. Microbiol.">
        <title>The Global Catalogue of Microorganisms (GCM) 10K type strain sequencing project: providing services to taxonomists for standard genome sequencing and annotation.</title>
        <authorList>
            <consortium name="The Broad Institute Genomics Platform"/>
            <consortium name="The Broad Institute Genome Sequencing Center for Infectious Disease"/>
            <person name="Wu L."/>
            <person name="Ma J."/>
        </authorList>
    </citation>
    <scope>NUCLEOTIDE SEQUENCE [LARGE SCALE GENOMIC DNA]</scope>
    <source>
        <strain evidence="5">CGMCC 1.16026</strain>
    </source>
</reference>
<name>A0ABW1ZBU9_9BACT</name>
<dbReference type="InterPro" id="IPR038277">
    <property type="entry name" value="UreF_sf"/>
</dbReference>
<evidence type="ECO:0000313" key="5">
    <source>
        <dbReference type="Proteomes" id="UP001596391"/>
    </source>
</evidence>
<comment type="subunit">
    <text evidence="3">UreD, UreF and UreG form a complex that acts as a GTP-hydrolysis-dependent molecular chaperone, activating the urease apoprotein by helping to assemble the nickel containing metallocenter of UreC. The UreE protein probably delivers the nickel.</text>
</comment>